<dbReference type="Pfam" id="PF25023">
    <property type="entry name" value="TEN_YD-shell"/>
    <property type="match status" value="1"/>
</dbReference>
<feature type="transmembrane region" description="Helical" evidence="2">
    <location>
        <begin position="1254"/>
        <end position="1276"/>
    </location>
</feature>
<accession>A0ABY2RBV9</accession>
<sequence>MNKGNNLDESFRSLVPYNPNGVEESGSMTNYYKNGFIDINGDGKTDIIKTLSKVNYVPNMGVYKTFFYFSILSEFQYNENATGYKWENEKLFDAFSKEYDRLQVTPIFGNFRINNRVNKLVLLTGNVDNQNDRKIIYYNNFNLQSDQYITKIDQGDNLYEITYQELDPVINPNVYAPVKQEKYPYMEMERLSQVYAVTQLKAFGKKQDFRYRGYLAHLQGRGAIGFRQTARSSWYADGMENTKIWNGTEIDPLNEGVPIKEWSIRTNNESNIFPADLSENNTQLLSFKSTIYQTDKLLNGQIVNSVSYADRPNIVTAVIPKSTKIKDFLTNTTTEGTVTYGNYYLPVQSESKINNGYGITTSTFEYINNPNGTGVDYYIGRPKSKTDIVQAYGDTKSAKEEYTYENNLLKNQKTWNRDNTGWLQTNYNYDSFGNIVQKTTLNSIDSQTQTQSSQYDPQGKSVIKTIDNLGLETNVIYNDQGQIIKQTDPLGNTLDNVYDNWGKLLKSKTNLGGTTTYQYEKDSNSNIIITQYDPDGNISKKYTNKWGQEYKTSTKAFGQGQYLSKDIQYDALGRKKTESEPYFEGLNAYQWNSLIYDDSVFPAKISSLSFNGKEIETTISGFTTTVKETNGNGRTTSKTTDALGNTVSTTDKGGTIVFSYNAAGEQIKAQYAENIVTTKYDVWGRKTEFNDPSNGIYKYEYEGFGQPKKTTSPKGTKEYTYNNLGQLISQKEKSITDGGQSTDKFISYTYDSKGRIISRSGTSKGKSFSSNISYDPQGRILSSSESSYGKYFIQKGMTYDDKARVISYEKQLYSSGIMTKVNIENIYSSWNGDLYQVKDKTSGKILWQLKETNDKGQILRAQLGASEIYQSFETDGSLSQLAHSSAIKQNILRLSYNFNVIKNELKNRTTGGDFQISESFDYDTNNRLVNWTNPVTGIKPNDHRNVYDTKGRILKNDQVGDIKFDNASKIYQPTGMTLNTSGEQNYNNDLIQSITFNENNDPVFIDGEKGDVGFQYGLTAMRQTVTFGGNFSTDGEGKFTKFYSEDGSFEIVKDNITQQEKHIIYIGGSPYESNIVYLKNYTESSGSYNFLHKDYLGSILAISDEAGNKLEQRHYDAWGNLTHLQIGNGPIITDKSIINQSSLLIDRGYTGHEHFAEVGIIHMNGRLYDPLLRRFLNADENIQDPYNTQNYNKYGYVMNNPLMYNDPSGEFIWTAGFFLTYVAPVIWGAIIGTAISVGIYAIQSAINNNWTMGGFGKAVLLGSATGAVSGGLGQIFSASGFWGTVGNATLAGGGSGGIASLLTGQNFLEGVIKGAVIGSAVAAMSYTANYFLKYAGMKDEFKYYDGEEPLTENEKNVEYSEKSIQKMRKDNFTPGEIRIFKVGKDIIGSEKYSQTSNGFFQTSNGRAYAYTTKPNFFSGTSNIHYAKAAFASKELLFTTMVHETGHAYIMNAGNFFIKQYDKTKLFNRGYASTIDDLGHAAIFDGENYLSTINRFKFNPAIGVDSDVISDAINNNITGNNKQGLNLLRQFLLPVFNRIMK</sequence>
<evidence type="ECO:0000256" key="2">
    <source>
        <dbReference type="SAM" id="Phobius"/>
    </source>
</evidence>
<dbReference type="EMBL" id="SDLV01000003">
    <property type="protein sequence ID" value="THV63092.1"/>
    <property type="molecule type" value="Genomic_DNA"/>
</dbReference>
<dbReference type="NCBIfam" id="TIGR01643">
    <property type="entry name" value="YD_repeat_2x"/>
    <property type="match status" value="1"/>
</dbReference>
<comment type="caution">
    <text evidence="4">The sequence shown here is derived from an EMBL/GenBank/DDBJ whole genome shotgun (WGS) entry which is preliminary data.</text>
</comment>
<keyword evidence="1" id="KW-0677">Repeat</keyword>
<evidence type="ECO:0000259" key="3">
    <source>
        <dbReference type="Pfam" id="PF25023"/>
    </source>
</evidence>
<evidence type="ECO:0000313" key="5">
    <source>
        <dbReference type="Proteomes" id="UP000306038"/>
    </source>
</evidence>
<keyword evidence="2" id="KW-0472">Membrane</keyword>
<protein>
    <recommendedName>
        <fullName evidence="3">Teneurin-like YD-shell domain-containing protein</fullName>
    </recommendedName>
</protein>
<keyword evidence="5" id="KW-1185">Reference proteome</keyword>
<evidence type="ECO:0000256" key="1">
    <source>
        <dbReference type="ARBA" id="ARBA00022737"/>
    </source>
</evidence>
<keyword evidence="2" id="KW-0812">Transmembrane</keyword>
<keyword evidence="2" id="KW-1133">Transmembrane helix</keyword>
<reference evidence="4 5" key="1">
    <citation type="submission" date="2019-01" db="EMBL/GenBank/DDBJ databases">
        <authorList>
            <person name="B I."/>
            <person name="Ch S."/>
            <person name="Ch V.R."/>
        </authorList>
    </citation>
    <scope>NUCLEOTIDE SEQUENCE [LARGE SCALE GENOMIC DNA]</scope>
    <source>
        <strain evidence="4 5">JC507</strain>
    </source>
</reference>
<dbReference type="Proteomes" id="UP000306038">
    <property type="component" value="Unassembled WGS sequence"/>
</dbReference>
<feature type="domain" description="Teneurin-like YD-shell" evidence="3">
    <location>
        <begin position="620"/>
        <end position="759"/>
    </location>
</feature>
<evidence type="ECO:0000313" key="4">
    <source>
        <dbReference type="EMBL" id="THV63092.1"/>
    </source>
</evidence>
<gene>
    <name evidence="4" type="ORF">EK417_01585</name>
</gene>
<organism evidence="4 5">
    <name type="scientific">Chryseobacterium candidae</name>
    <dbReference type="NCBI Taxonomy" id="1978493"/>
    <lineage>
        <taxon>Bacteria</taxon>
        <taxon>Pseudomonadati</taxon>
        <taxon>Bacteroidota</taxon>
        <taxon>Flavobacteriia</taxon>
        <taxon>Flavobacteriales</taxon>
        <taxon>Weeksellaceae</taxon>
        <taxon>Chryseobacterium group</taxon>
        <taxon>Chryseobacterium</taxon>
    </lineage>
</organism>
<feature type="transmembrane region" description="Helical" evidence="2">
    <location>
        <begin position="1211"/>
        <end position="1242"/>
    </location>
</feature>
<dbReference type="Gene3D" id="2.180.10.10">
    <property type="entry name" value="RHS repeat-associated core"/>
    <property type="match status" value="2"/>
</dbReference>
<dbReference type="PANTHER" id="PTHR32305:SF15">
    <property type="entry name" value="PROTEIN RHSA-RELATED"/>
    <property type="match status" value="1"/>
</dbReference>
<dbReference type="InterPro" id="IPR022385">
    <property type="entry name" value="Rhs_assc_core"/>
</dbReference>
<dbReference type="NCBIfam" id="TIGR03696">
    <property type="entry name" value="Rhs_assc_core"/>
    <property type="match status" value="1"/>
</dbReference>
<dbReference type="PANTHER" id="PTHR32305">
    <property type="match status" value="1"/>
</dbReference>
<dbReference type="InterPro" id="IPR056823">
    <property type="entry name" value="TEN-like_YD-shell"/>
</dbReference>
<dbReference type="RefSeq" id="WP_136521138.1">
    <property type="nucleotide sequence ID" value="NZ_SDLV01000003.1"/>
</dbReference>
<feature type="transmembrane region" description="Helical" evidence="2">
    <location>
        <begin position="1311"/>
        <end position="1332"/>
    </location>
</feature>
<dbReference type="InterPro" id="IPR006530">
    <property type="entry name" value="YD"/>
</dbReference>
<name>A0ABY2RBV9_9FLAO</name>
<proteinExistence type="predicted"/>
<dbReference type="InterPro" id="IPR050708">
    <property type="entry name" value="T6SS_VgrG/RHS"/>
</dbReference>